<dbReference type="Proteomes" id="UP001212997">
    <property type="component" value="Unassembled WGS sequence"/>
</dbReference>
<dbReference type="AlphaFoldDB" id="A0AAD5UUN0"/>
<sequence>MAVTERISALASHQRFFKSLTKEIPVWRTQFDEALRYQGDLAVLCLPPRQDGKAYEYFQLKLCRVPPTYSDAGASRHWWDVKPERSFTGVWMDPSQDLMVLTHIKRVVNMDESPFLSLQVLSISSGKILSDTDISFRLPQSRLRWKMEQCFIWDDMLAISLWRRLPSSDPRKIFILGWKDGRVRASLFTPQFTCDFRFLSRSTFIIGYRPIESPTNIGIRLFSFDPDVSSDIERPERHPYPHLIAIFHLPTLSIPSTKLHILMIGMEHTGCHNIPENHRIFEASHNRGVLTISIHSTDRNRPSIFFIDPSIFRSFTTTQKEVASIPWSAWGPRNTRLLGFKFKPSSCLCRCYGTRAYLPGHILDFNALDVRRDDHLRQLGKTERVLEGRLYPGRDLPPYGKGDLFQDDHITTMLPFRRIIFHPEHSGARPGQIWPGEDWIMSGGTRS</sequence>
<name>A0AAD5UUN0_9APHY</name>
<keyword evidence="2" id="KW-1185">Reference proteome</keyword>
<accession>A0AAD5UUN0</accession>
<comment type="caution">
    <text evidence="1">The sequence shown here is derived from an EMBL/GenBank/DDBJ whole genome shotgun (WGS) entry which is preliminary data.</text>
</comment>
<dbReference type="EMBL" id="JANAWD010000543">
    <property type="protein sequence ID" value="KAJ3478042.1"/>
    <property type="molecule type" value="Genomic_DNA"/>
</dbReference>
<protein>
    <submittedName>
        <fullName evidence="1">Uncharacterized protein</fullName>
    </submittedName>
</protein>
<evidence type="ECO:0000313" key="1">
    <source>
        <dbReference type="EMBL" id="KAJ3478042.1"/>
    </source>
</evidence>
<organism evidence="1 2">
    <name type="scientific">Meripilus lineatus</name>
    <dbReference type="NCBI Taxonomy" id="2056292"/>
    <lineage>
        <taxon>Eukaryota</taxon>
        <taxon>Fungi</taxon>
        <taxon>Dikarya</taxon>
        <taxon>Basidiomycota</taxon>
        <taxon>Agaricomycotina</taxon>
        <taxon>Agaricomycetes</taxon>
        <taxon>Polyporales</taxon>
        <taxon>Meripilaceae</taxon>
        <taxon>Meripilus</taxon>
    </lineage>
</organism>
<evidence type="ECO:0000313" key="2">
    <source>
        <dbReference type="Proteomes" id="UP001212997"/>
    </source>
</evidence>
<gene>
    <name evidence="1" type="ORF">NLI96_g10037</name>
</gene>
<proteinExistence type="predicted"/>
<reference evidence="1" key="1">
    <citation type="submission" date="2022-07" db="EMBL/GenBank/DDBJ databases">
        <title>Genome Sequence of Physisporinus lineatus.</title>
        <authorList>
            <person name="Buettner E."/>
        </authorList>
    </citation>
    <scope>NUCLEOTIDE SEQUENCE</scope>
    <source>
        <strain evidence="1">VT162</strain>
    </source>
</reference>